<dbReference type="PANTHER" id="PTHR48100">
    <property type="entry name" value="BROAD-SPECIFICITY PHOSPHATASE YOR283W-RELATED"/>
    <property type="match status" value="1"/>
</dbReference>
<accession>A0ABN4N1B2</accession>
<evidence type="ECO:0000313" key="2">
    <source>
        <dbReference type="Proteomes" id="UP000076104"/>
    </source>
</evidence>
<proteinExistence type="predicted"/>
<dbReference type="InterPro" id="IPR029033">
    <property type="entry name" value="His_PPase_superfam"/>
</dbReference>
<dbReference type="CDD" id="cd07040">
    <property type="entry name" value="HP"/>
    <property type="match status" value="1"/>
</dbReference>
<dbReference type="SUPFAM" id="SSF53254">
    <property type="entry name" value="Phosphoglycerate mutase-like"/>
    <property type="match status" value="1"/>
</dbReference>
<dbReference type="SMART" id="SM00855">
    <property type="entry name" value="PGAM"/>
    <property type="match status" value="1"/>
</dbReference>
<protein>
    <submittedName>
        <fullName evidence="1">Phosphoglycerate mutase</fullName>
    </submittedName>
</protein>
<dbReference type="RefSeq" id="WP_062844415.1">
    <property type="nucleotide sequence ID" value="NZ_CP014945.1"/>
</dbReference>
<evidence type="ECO:0000313" key="1">
    <source>
        <dbReference type="EMBL" id="AMT96763.1"/>
    </source>
</evidence>
<dbReference type="InterPro" id="IPR013078">
    <property type="entry name" value="His_Pase_superF_clade-1"/>
</dbReference>
<dbReference type="Proteomes" id="UP000076104">
    <property type="component" value="Chromosome"/>
</dbReference>
<keyword evidence="2" id="KW-1185">Reference proteome</keyword>
<dbReference type="Pfam" id="PF00300">
    <property type="entry name" value="His_Phos_1"/>
    <property type="match status" value="2"/>
</dbReference>
<dbReference type="PANTHER" id="PTHR48100:SF1">
    <property type="entry name" value="HISTIDINE PHOSPHATASE FAMILY PROTEIN-RELATED"/>
    <property type="match status" value="1"/>
</dbReference>
<dbReference type="Gene3D" id="3.40.50.1240">
    <property type="entry name" value="Phosphoglycerate mutase-like"/>
    <property type="match status" value="1"/>
</dbReference>
<reference evidence="1 2" key="1">
    <citation type="submission" date="2016-03" db="EMBL/GenBank/DDBJ databases">
        <title>Genome sequencing of Psychrobacter alimentarius PAMC 27889.</title>
        <authorList>
            <person name="Lee J."/>
            <person name="Kim O.-S."/>
        </authorList>
    </citation>
    <scope>NUCLEOTIDE SEQUENCE [LARGE SCALE GENOMIC DNA]</scope>
    <source>
        <strain evidence="1 2">PAMC 27889</strain>
    </source>
</reference>
<dbReference type="GeneID" id="33060133"/>
<organism evidence="1 2">
    <name type="scientific">Psychrobacter alimentarius</name>
    <dbReference type="NCBI Taxonomy" id="261164"/>
    <lineage>
        <taxon>Bacteria</taxon>
        <taxon>Pseudomonadati</taxon>
        <taxon>Pseudomonadota</taxon>
        <taxon>Gammaproteobacteria</taxon>
        <taxon>Moraxellales</taxon>
        <taxon>Moraxellaceae</taxon>
        <taxon>Psychrobacter</taxon>
    </lineage>
</organism>
<gene>
    <name evidence="1" type="ORF">A3K91_1157</name>
</gene>
<sequence>MTTILLVRHGQASFGQENYDQLSELGSTQAQMLGKHYATTQRRIDAIFTGSLVRQQDSARNFLARYQSSINTDCSKALPLSSAINIDEPESYILPQFDEFNHQDVFKKSDPAFSSRAAIAAEIAKSEVPNTRLAELFDQAMQRWHGGDNDQDYIESWPQFNQRAQQALEQVRTKVADLNLGCDSTVLVFTSGGVIAAITAQLLKQGSQIAYQLNKSLVNTGVTSITLKEQSTRLMSLNEYSHLFCEGKRFVTWR</sequence>
<name>A0ABN4N1B2_9GAMM</name>
<dbReference type="InterPro" id="IPR050275">
    <property type="entry name" value="PGM_Phosphatase"/>
</dbReference>
<dbReference type="EMBL" id="CP014945">
    <property type="protein sequence ID" value="AMT96763.1"/>
    <property type="molecule type" value="Genomic_DNA"/>
</dbReference>